<feature type="compositionally biased region" description="Pro residues" evidence="5">
    <location>
        <begin position="569"/>
        <end position="578"/>
    </location>
</feature>
<feature type="domain" description="CNH" evidence="6">
    <location>
        <begin position="15"/>
        <end position="384"/>
    </location>
</feature>
<dbReference type="Pfam" id="PF10366">
    <property type="entry name" value="Vps39_1"/>
    <property type="match status" value="1"/>
</dbReference>
<dbReference type="PANTHER" id="PTHR12894">
    <property type="entry name" value="CNH DOMAIN CONTAINING"/>
    <property type="match status" value="1"/>
</dbReference>
<dbReference type="Proteomes" id="UP000559027">
    <property type="component" value="Unassembled WGS sequence"/>
</dbReference>
<dbReference type="PROSITE" id="PS50236">
    <property type="entry name" value="CHCR"/>
    <property type="match status" value="1"/>
</dbReference>
<evidence type="ECO:0000256" key="1">
    <source>
        <dbReference type="ARBA" id="ARBA00004184"/>
    </source>
</evidence>
<dbReference type="EMBL" id="JAACJO010000004">
    <property type="protein sequence ID" value="KAF5359453.1"/>
    <property type="molecule type" value="Genomic_DNA"/>
</dbReference>
<dbReference type="GO" id="GO:0034058">
    <property type="term" value="P:endosomal vesicle fusion"/>
    <property type="evidence" value="ECO:0007669"/>
    <property type="project" value="TreeGrafter"/>
</dbReference>
<dbReference type="GO" id="GO:0012505">
    <property type="term" value="C:endomembrane system"/>
    <property type="evidence" value="ECO:0007669"/>
    <property type="project" value="UniProtKB-SubCell"/>
</dbReference>
<accession>A0A8H5LJK6</accession>
<dbReference type="AlphaFoldDB" id="A0A8H5LJK6"/>
<dbReference type="InterPro" id="IPR001180">
    <property type="entry name" value="CNH_dom"/>
</dbReference>
<evidence type="ECO:0000259" key="6">
    <source>
        <dbReference type="PROSITE" id="PS50219"/>
    </source>
</evidence>
<name>A0A8H5LJK6_9AGAR</name>
<dbReference type="GO" id="GO:0006886">
    <property type="term" value="P:intracellular protein transport"/>
    <property type="evidence" value="ECO:0007669"/>
    <property type="project" value="UniProtKB-UniRule"/>
</dbReference>
<proteinExistence type="inferred from homology"/>
<evidence type="ECO:0000256" key="2">
    <source>
        <dbReference type="ARBA" id="ARBA00023136"/>
    </source>
</evidence>
<feature type="compositionally biased region" description="Low complexity" evidence="5">
    <location>
        <begin position="122"/>
        <end position="136"/>
    </location>
</feature>
<dbReference type="InterPro" id="IPR019452">
    <property type="entry name" value="VPS39/TGF_beta_rcpt-assoc_1"/>
</dbReference>
<feature type="compositionally biased region" description="Polar residues" evidence="5">
    <location>
        <begin position="145"/>
        <end position="164"/>
    </location>
</feature>
<dbReference type="Pfam" id="PF00780">
    <property type="entry name" value="CNH"/>
    <property type="match status" value="1"/>
</dbReference>
<dbReference type="GO" id="GO:0006914">
    <property type="term" value="P:autophagy"/>
    <property type="evidence" value="ECO:0007669"/>
    <property type="project" value="TreeGrafter"/>
</dbReference>
<keyword evidence="8" id="KW-1185">Reference proteome</keyword>
<keyword evidence="2" id="KW-0472">Membrane</keyword>
<feature type="region of interest" description="Disordered" evidence="5">
    <location>
        <begin position="565"/>
        <end position="607"/>
    </location>
</feature>
<evidence type="ECO:0000256" key="4">
    <source>
        <dbReference type="PROSITE-ProRule" id="PRU01006"/>
    </source>
</evidence>
<dbReference type="OrthoDB" id="5325112at2759"/>
<dbReference type="PROSITE" id="PS50219">
    <property type="entry name" value="CNH"/>
    <property type="match status" value="1"/>
</dbReference>
<dbReference type="PANTHER" id="PTHR12894:SF49">
    <property type="entry name" value="VAM6_VPS39-LIKE PROTEIN"/>
    <property type="match status" value="1"/>
</dbReference>
<evidence type="ECO:0000313" key="8">
    <source>
        <dbReference type="Proteomes" id="UP000559027"/>
    </source>
</evidence>
<sequence length="1146" mass="125452">MAPFTAPRVVITNLKEKAESLHQHGDRLYVGTSTGNLHIYEVSTTRDASANEEQTVTLLETKKSLVRKSIDQLGYIKEINSLVVLSEMIVTLFPLPGFAPPTPLAKAKAAFSFGVHTSVQHTPPTSTSGPTQPSGSEKNLASGVPLTSTPSAPATNITTPTISGSIPKEAATFDTTKATLSIPSVVTQLMVGCRRKVVIYTWRDGEAQEVKEAPLPHSPRAISFLSSEIVGFAYAPDYALFNISSMSVIDVTLPLPAATSTGMGRGAFSGLTGYMSLGLGAKAKPTIAPVGEGEIVIAKDNEGVFIGKDGRPSREKNLEWAASPDEIAYIKPYMFSVFPGGTVPTQILGESTDSVTAPGTAGAASGQQMPSMIPTSVMQIRSSISPHICQAFPIPFPTSSSPTTTITGAPIDDTASISTTATTAQPTIAQNATIRIPLASSSTKSPLYLITTPIDKNAAAIEGSSIWQIVMRPWADQIDELVLGGFYADALQLLEVIEDSALPDKEQRRTRIRALNAVSQFRASKFDEAIDTFFKLDFNPAKVIALYPENVSGRMAVPQREWIQLYGGPAPPDDPSPSSPASQTASSEQHGGDGGSDEGNGEPKHERSAAELFDAVVHAGTAAGSSVASAGTGTIKRLRGTGLGLLAGQLGGNQEKDDDTVSVHSVRRGPVRDDTHRSIETLTGYLVDRRTKLGTALAAVNITPQNQYDEFKPLSEVPISDLFALPNAPLSALTPEELLRFAQIVDTALYKSYIVIRPGLLSSFCRLPNWCEVSEVEEDLRGHQRFLELKDLYYGKKMHAKALQLLRDLSEKSTDMEDKLRPSITYLQKLGPEYLDHIFQFSRWMFEVDADMAFEVFLSEDVELPHQAVANYLESIDPKICAKYLEFIIDERHEDSPAFHDRLAGLYINMTLAAKRRNEDKTKKEVYTKLLQFLNTNDRIGVERLYGLLSPTDLYEARAILLGRLGRHDQALELYVYRLHHYLKAEEYCKRIYQSNSPTSSVYLTLLRIYLRPNTKQTQASTADLLQPALDLISRHSPRLDPVETLNLLPPLVTAHDVHAFLLEALRAPVFDTRVVRHISKARNDIVARKLMVLQGRKVKVTDSRICPQCHKRIGNSVIAVHAPRGEVTHYQCREAFSRKLNESRV</sequence>
<dbReference type="InterPro" id="IPR000547">
    <property type="entry name" value="Clathrin_H-chain/VPS_repeat"/>
</dbReference>
<reference evidence="7 8" key="1">
    <citation type="journal article" date="2020" name="ISME J.">
        <title>Uncovering the hidden diversity of litter-decomposition mechanisms in mushroom-forming fungi.</title>
        <authorList>
            <person name="Floudas D."/>
            <person name="Bentzer J."/>
            <person name="Ahren D."/>
            <person name="Johansson T."/>
            <person name="Persson P."/>
            <person name="Tunlid A."/>
        </authorList>
    </citation>
    <scope>NUCLEOTIDE SEQUENCE [LARGE SCALE GENOMIC DNA]</scope>
    <source>
        <strain evidence="7 8">CBS 146.42</strain>
    </source>
</reference>
<evidence type="ECO:0000256" key="5">
    <source>
        <dbReference type="SAM" id="MobiDB-lite"/>
    </source>
</evidence>
<protein>
    <recommendedName>
        <fullName evidence="6">CNH domain-containing protein</fullName>
    </recommendedName>
</protein>
<feature type="repeat" description="CHCR" evidence="4">
    <location>
        <begin position="856"/>
        <end position="1019"/>
    </location>
</feature>
<dbReference type="InterPro" id="IPR019453">
    <property type="entry name" value="VPS39/TGFA1_Znf"/>
</dbReference>
<dbReference type="InterPro" id="IPR032914">
    <property type="entry name" value="Vam6/VPS39/TRAP1"/>
</dbReference>
<feature type="compositionally biased region" description="Low complexity" evidence="5">
    <location>
        <begin position="579"/>
        <end position="589"/>
    </location>
</feature>
<evidence type="ECO:0000313" key="7">
    <source>
        <dbReference type="EMBL" id="KAF5359453.1"/>
    </source>
</evidence>
<comment type="similarity">
    <text evidence="3">Belongs to the VAM6/VPS39 family.</text>
</comment>
<evidence type="ECO:0000256" key="3">
    <source>
        <dbReference type="ARBA" id="ARBA00038201"/>
    </source>
</evidence>
<gene>
    <name evidence="7" type="ORF">D9756_003060</name>
</gene>
<comment type="caution">
    <text evidence="7">The sequence shown here is derived from an EMBL/GenBank/DDBJ whole genome shotgun (WGS) entry which is preliminary data.</text>
</comment>
<dbReference type="GO" id="GO:0000329">
    <property type="term" value="C:fungal-type vacuole membrane"/>
    <property type="evidence" value="ECO:0007669"/>
    <property type="project" value="TreeGrafter"/>
</dbReference>
<organism evidence="7 8">
    <name type="scientific">Leucocoprinus leucothites</name>
    <dbReference type="NCBI Taxonomy" id="201217"/>
    <lineage>
        <taxon>Eukaryota</taxon>
        <taxon>Fungi</taxon>
        <taxon>Dikarya</taxon>
        <taxon>Basidiomycota</taxon>
        <taxon>Agaricomycotina</taxon>
        <taxon>Agaricomycetes</taxon>
        <taxon>Agaricomycetidae</taxon>
        <taxon>Agaricales</taxon>
        <taxon>Agaricineae</taxon>
        <taxon>Agaricaceae</taxon>
        <taxon>Leucocoprinus</taxon>
    </lineage>
</organism>
<comment type="subcellular location">
    <subcellularLocation>
        <location evidence="1">Endomembrane system</location>
        <topology evidence="1">Peripheral membrane protein</topology>
    </subcellularLocation>
</comment>
<feature type="region of interest" description="Disordered" evidence="5">
    <location>
        <begin position="118"/>
        <end position="165"/>
    </location>
</feature>
<dbReference type="Pfam" id="PF10367">
    <property type="entry name" value="zf-Vps39_C"/>
    <property type="match status" value="1"/>
</dbReference>